<evidence type="ECO:0000313" key="1">
    <source>
        <dbReference type="EMBL" id="MCZ0731862.1"/>
    </source>
</evidence>
<dbReference type="EMBL" id="JAPQYE010000022">
    <property type="protein sequence ID" value="MCZ0731862.1"/>
    <property type="molecule type" value="Genomic_DNA"/>
</dbReference>
<keyword evidence="2" id="KW-1185">Reference proteome</keyword>
<evidence type="ECO:0008006" key="3">
    <source>
        <dbReference type="Google" id="ProtNLM"/>
    </source>
</evidence>
<dbReference type="RefSeq" id="WP_268787769.1">
    <property type="nucleotide sequence ID" value="NZ_JAPQYE010000022.1"/>
</dbReference>
<organism evidence="1 2">
    <name type="scientific">Mycolicibacterium iranicum</name>
    <name type="common">Mycobacterium iranicum</name>
    <dbReference type="NCBI Taxonomy" id="912594"/>
    <lineage>
        <taxon>Bacteria</taxon>
        <taxon>Bacillati</taxon>
        <taxon>Actinomycetota</taxon>
        <taxon>Actinomycetes</taxon>
        <taxon>Mycobacteriales</taxon>
        <taxon>Mycobacteriaceae</taxon>
        <taxon>Mycolicibacterium</taxon>
    </lineage>
</organism>
<comment type="caution">
    <text evidence="1">The sequence shown here is derived from an EMBL/GenBank/DDBJ whole genome shotgun (WGS) entry which is preliminary data.</text>
</comment>
<accession>A0ABT4HNQ7</accession>
<sequence>MEREPKRRREIAPGTLALICDDCHGIVTRGGKHANGYLTCQRGRWLIFHDCCRAPGNELAIRESRISSYPLLLTTLASLAAEVNGFRNTDWPTLLRRVVSDTEWYWDSGGGQMTIAQMVAENRDLAQQAGLTQKLTEDRRA</sequence>
<proteinExistence type="predicted"/>
<dbReference type="Proteomes" id="UP001084650">
    <property type="component" value="Unassembled WGS sequence"/>
</dbReference>
<reference evidence="1" key="1">
    <citation type="submission" date="2022-12" db="EMBL/GenBank/DDBJ databases">
        <title>Whole genome sequence of Mycolicibacterium iranicum strain SBH312.</title>
        <authorList>
            <person name="Jani J."/>
            <person name="Arifin Mustapha Z."/>
            <person name="Ahmed K."/>
            <person name="Kai Ling C."/>
        </authorList>
    </citation>
    <scope>NUCLEOTIDE SEQUENCE</scope>
    <source>
        <strain evidence="1">SBH312</strain>
    </source>
</reference>
<name>A0ABT4HNQ7_MYCIR</name>
<protein>
    <recommendedName>
        <fullName evidence="3">Recombinase zinc beta ribbon domain-containing protein</fullName>
    </recommendedName>
</protein>
<gene>
    <name evidence="1" type="ORF">OY187_27795</name>
</gene>
<evidence type="ECO:0000313" key="2">
    <source>
        <dbReference type="Proteomes" id="UP001084650"/>
    </source>
</evidence>